<evidence type="ECO:0000313" key="2">
    <source>
        <dbReference type="EMBL" id="CAG6469313.1"/>
    </source>
</evidence>
<dbReference type="AlphaFoldDB" id="A0A8D8B5Q3"/>
<reference evidence="2" key="1">
    <citation type="submission" date="2021-05" db="EMBL/GenBank/DDBJ databases">
        <authorList>
            <person name="Alioto T."/>
            <person name="Alioto T."/>
            <person name="Gomez Garrido J."/>
        </authorList>
    </citation>
    <scope>NUCLEOTIDE SEQUENCE</scope>
</reference>
<feature type="compositionally biased region" description="Low complexity" evidence="1">
    <location>
        <begin position="1"/>
        <end position="11"/>
    </location>
</feature>
<evidence type="ECO:0000256" key="1">
    <source>
        <dbReference type="SAM" id="MobiDB-lite"/>
    </source>
</evidence>
<sequence>MCPTSHPLQLPRRPPTTPNQPHRAHHLPPTLFARQPAQTVLQISQKKVQKQARILRHIHPCQVIPNLTAIKPSRTESTKLLRLPLHQRTANKQPRNGPVPLQSKVRSIPTKRPQFEVIPADEVGFGQRPTGEGFLPALVLGRIGRRYGEHKGAKVTAGCVATGHGADLLAGRHCSLWDSRQIWFFVEKNAQTSENFQSAFFVDALQFLHCFCLCFVLS</sequence>
<dbReference type="EMBL" id="HBUE01062730">
    <property type="protein sequence ID" value="CAG6469313.1"/>
    <property type="molecule type" value="Transcribed_RNA"/>
</dbReference>
<feature type="region of interest" description="Disordered" evidence="1">
    <location>
        <begin position="1"/>
        <end position="25"/>
    </location>
</feature>
<organism evidence="2">
    <name type="scientific">Culex pipiens</name>
    <name type="common">House mosquito</name>
    <dbReference type="NCBI Taxonomy" id="7175"/>
    <lineage>
        <taxon>Eukaryota</taxon>
        <taxon>Metazoa</taxon>
        <taxon>Ecdysozoa</taxon>
        <taxon>Arthropoda</taxon>
        <taxon>Hexapoda</taxon>
        <taxon>Insecta</taxon>
        <taxon>Pterygota</taxon>
        <taxon>Neoptera</taxon>
        <taxon>Endopterygota</taxon>
        <taxon>Diptera</taxon>
        <taxon>Nematocera</taxon>
        <taxon>Culicoidea</taxon>
        <taxon>Culicidae</taxon>
        <taxon>Culicinae</taxon>
        <taxon>Culicini</taxon>
        <taxon>Culex</taxon>
        <taxon>Culex</taxon>
    </lineage>
</organism>
<name>A0A8D8B5Q3_CULPI</name>
<proteinExistence type="predicted"/>
<protein>
    <submittedName>
        <fullName evidence="2">(northern house mosquito) hypothetical protein</fullName>
    </submittedName>
</protein>
<accession>A0A8D8B5Q3</accession>